<feature type="transmembrane region" description="Helical" evidence="1">
    <location>
        <begin position="369"/>
        <end position="391"/>
    </location>
</feature>
<keyword evidence="1" id="KW-0812">Transmembrane</keyword>
<feature type="transmembrane region" description="Helical" evidence="1">
    <location>
        <begin position="133"/>
        <end position="151"/>
    </location>
</feature>
<feature type="transmembrane region" description="Helical" evidence="1">
    <location>
        <begin position="191"/>
        <end position="214"/>
    </location>
</feature>
<feature type="transmembrane region" description="Helical" evidence="1">
    <location>
        <begin position="59"/>
        <end position="81"/>
    </location>
</feature>
<keyword evidence="1" id="KW-1133">Transmembrane helix</keyword>
<feature type="transmembrane region" description="Helical" evidence="1">
    <location>
        <begin position="157"/>
        <end position="179"/>
    </location>
</feature>
<accession>A0ABT7FCR8</accession>
<reference evidence="2 3" key="1">
    <citation type="submission" date="2023-05" db="EMBL/GenBank/DDBJ databases">
        <title>Sedimentitalea sp. nov. JM2-8.</title>
        <authorList>
            <person name="Huang J."/>
        </authorList>
    </citation>
    <scope>NUCLEOTIDE SEQUENCE [LARGE SCALE GENOMIC DNA]</scope>
    <source>
        <strain evidence="2 3">JM2-8</strain>
    </source>
</reference>
<dbReference type="InterPro" id="IPR011470">
    <property type="entry name" value="DUF1576"/>
</dbReference>
<comment type="caution">
    <text evidence="2">The sequence shown here is derived from an EMBL/GenBank/DDBJ whole genome shotgun (WGS) entry which is preliminary data.</text>
</comment>
<gene>
    <name evidence="2" type="ORF">QO034_07300</name>
</gene>
<dbReference type="RefSeq" id="WP_284484853.1">
    <property type="nucleotide sequence ID" value="NZ_JASNJE010000006.1"/>
</dbReference>
<organism evidence="2 3">
    <name type="scientific">Sedimentitalea xiamensis</name>
    <dbReference type="NCBI Taxonomy" id="3050037"/>
    <lineage>
        <taxon>Bacteria</taxon>
        <taxon>Pseudomonadati</taxon>
        <taxon>Pseudomonadota</taxon>
        <taxon>Alphaproteobacteria</taxon>
        <taxon>Rhodobacterales</taxon>
        <taxon>Paracoccaceae</taxon>
        <taxon>Sedimentitalea</taxon>
    </lineage>
</organism>
<dbReference type="Proteomes" id="UP001227126">
    <property type="component" value="Unassembled WGS sequence"/>
</dbReference>
<feature type="transmembrane region" description="Helical" evidence="1">
    <location>
        <begin position="15"/>
        <end position="39"/>
    </location>
</feature>
<proteinExistence type="predicted"/>
<feature type="transmembrane region" description="Helical" evidence="1">
    <location>
        <begin position="87"/>
        <end position="105"/>
    </location>
</feature>
<evidence type="ECO:0000313" key="3">
    <source>
        <dbReference type="Proteomes" id="UP001227126"/>
    </source>
</evidence>
<name>A0ABT7FCR8_9RHOB</name>
<dbReference type="EMBL" id="JASNJE010000006">
    <property type="protein sequence ID" value="MDK3072912.1"/>
    <property type="molecule type" value="Genomic_DNA"/>
</dbReference>
<evidence type="ECO:0000313" key="2">
    <source>
        <dbReference type="EMBL" id="MDK3072912.1"/>
    </source>
</evidence>
<evidence type="ECO:0000256" key="1">
    <source>
        <dbReference type="SAM" id="Phobius"/>
    </source>
</evidence>
<feature type="transmembrane region" description="Helical" evidence="1">
    <location>
        <begin position="226"/>
        <end position="248"/>
    </location>
</feature>
<sequence>MTDDAPKVLPSNTRLAMVAGLAVVFIAYGIAVSGPGATLEGLGKILLARDMLLTDYVELGGIGAAFVNAGLLTLIAAAVYWRTEATVGGGAVACLLLVLGFALFGKNLLNVWPILGGVYLYARFRGEPVSGHLNTAFFGFALAPVVSEILFSTSLDVAVRIPLAIGTGIVIGFILPPIAAQLFRAHDGYNLYNMGFTGGMVGTIVVAVYMSYGFVPVPVFLWATDASAVLAPFLIVVFLGMIAAGRYVDPACFRNFRELLRLSGQAPSDFAAKAGDGAVLVNMGVLGLLTTGYVLATGSVLNGPTIGGILSVVGFGAYGKHPFNCAPIMAGVLLATLAKGADPAASGLILAALFSTSLAPIAGRFGWHWGILTGAIHVSVAQSVGVLHAGLNLYNNGFAAGIVATLVSAVILSIVTRGGERTPEKL</sequence>
<keyword evidence="1" id="KW-0472">Membrane</keyword>
<dbReference type="Pfam" id="PF07613">
    <property type="entry name" value="DUF1576"/>
    <property type="match status" value="2"/>
</dbReference>
<keyword evidence="3" id="KW-1185">Reference proteome</keyword>
<feature type="transmembrane region" description="Helical" evidence="1">
    <location>
        <begin position="397"/>
        <end position="416"/>
    </location>
</feature>
<protein>
    <submittedName>
        <fullName evidence="2">DUF1576 domain-containing protein</fullName>
    </submittedName>
</protein>